<protein>
    <recommendedName>
        <fullName evidence="1">DUF5655 domain-containing protein</fullName>
    </recommendedName>
</protein>
<dbReference type="RefSeq" id="WP_245797198.1">
    <property type="nucleotide sequence ID" value="NZ_FUYZ01000010.1"/>
</dbReference>
<evidence type="ECO:0000313" key="2">
    <source>
        <dbReference type="EMBL" id="SKC04631.1"/>
    </source>
</evidence>
<sequence length="185" mass="21252">MDIDKATQTMIDNLHKNSGKTLEEWIEIVKKENLVKHGEIIKFLKDKHEFTHGFANLVAHRSKASDAASVENKDDLITEQYKGKESLKPIYDQLVNEIKTWSKDLEIAPKKAYVSLRRNKQFATLTPATKTRFEIGLILKGVEATDILEAEKPNTMCTHKIKISKKENLNNEVLNWFKKAFDKAL</sequence>
<reference evidence="2 3" key="1">
    <citation type="submission" date="2017-02" db="EMBL/GenBank/DDBJ databases">
        <authorList>
            <person name="Peterson S.W."/>
        </authorList>
    </citation>
    <scope>NUCLEOTIDE SEQUENCE [LARGE SCALE GENOMIC DNA]</scope>
    <source>
        <strain evidence="2 3">DSM 22323</strain>
    </source>
</reference>
<feature type="domain" description="DUF5655" evidence="1">
    <location>
        <begin position="78"/>
        <end position="182"/>
    </location>
</feature>
<dbReference type="Proteomes" id="UP000191112">
    <property type="component" value="Unassembled WGS sequence"/>
</dbReference>
<keyword evidence="3" id="KW-1185">Reference proteome</keyword>
<name>A0A1T5G8I1_9FLAO</name>
<dbReference type="EMBL" id="FUYZ01000010">
    <property type="protein sequence ID" value="SKC04631.1"/>
    <property type="molecule type" value="Genomic_DNA"/>
</dbReference>
<accession>A0A1T5G8I1</accession>
<dbReference type="STRING" id="619805.SAMN05660477_02648"/>
<dbReference type="InterPro" id="IPR025629">
    <property type="entry name" value="DUF4287"/>
</dbReference>
<dbReference type="InterPro" id="IPR043714">
    <property type="entry name" value="DUF5655"/>
</dbReference>
<evidence type="ECO:0000313" key="3">
    <source>
        <dbReference type="Proteomes" id="UP000191112"/>
    </source>
</evidence>
<proteinExistence type="predicted"/>
<dbReference type="AlphaFoldDB" id="A0A1T5G8I1"/>
<organism evidence="2 3">
    <name type="scientific">Soonwooa buanensis</name>
    <dbReference type="NCBI Taxonomy" id="619805"/>
    <lineage>
        <taxon>Bacteria</taxon>
        <taxon>Pseudomonadati</taxon>
        <taxon>Bacteroidota</taxon>
        <taxon>Flavobacteriia</taxon>
        <taxon>Flavobacteriales</taxon>
        <taxon>Weeksellaceae</taxon>
        <taxon>Chryseobacterium group</taxon>
        <taxon>Soonwooa</taxon>
    </lineage>
</organism>
<evidence type="ECO:0000259" key="1">
    <source>
        <dbReference type="Pfam" id="PF18899"/>
    </source>
</evidence>
<gene>
    <name evidence="2" type="ORF">SAMN05660477_02648</name>
</gene>
<dbReference type="Pfam" id="PF18899">
    <property type="entry name" value="DUF5655"/>
    <property type="match status" value="1"/>
</dbReference>
<dbReference type="Pfam" id="PF14117">
    <property type="entry name" value="DUF4287"/>
    <property type="match status" value="1"/>
</dbReference>